<evidence type="ECO:0000313" key="3">
    <source>
        <dbReference type="EMBL" id="BBX25692.1"/>
    </source>
</evidence>
<dbReference type="InterPro" id="IPR010427">
    <property type="entry name" value="DUF1023"/>
</dbReference>
<keyword evidence="1" id="KW-0175">Coiled coil</keyword>
<accession>A0A6N4UQJ3</accession>
<dbReference type="Proteomes" id="UP000466906">
    <property type="component" value="Chromosome"/>
</dbReference>
<dbReference type="Pfam" id="PF06259">
    <property type="entry name" value="Abhydrolase_8"/>
    <property type="match status" value="1"/>
</dbReference>
<dbReference type="EMBL" id="AP022565">
    <property type="protein sequence ID" value="BBX25692.1"/>
    <property type="molecule type" value="Genomic_DNA"/>
</dbReference>
<evidence type="ECO:0000259" key="2">
    <source>
        <dbReference type="Pfam" id="PF06259"/>
    </source>
</evidence>
<name>A0A6N4UQJ3_9MYCO</name>
<organism evidence="3 4">
    <name type="scientific">Mycolicibacterium alvei</name>
    <dbReference type="NCBI Taxonomy" id="67081"/>
    <lineage>
        <taxon>Bacteria</taxon>
        <taxon>Bacillati</taxon>
        <taxon>Actinomycetota</taxon>
        <taxon>Actinomycetes</taxon>
        <taxon>Mycobacteriales</taxon>
        <taxon>Mycobacteriaceae</taxon>
        <taxon>Mycolicibacterium</taxon>
    </lineage>
</organism>
<sequence length="548" mass="59031">MSLTIADIDRWSAGDVREVFHAAQSRADAAREANDGIARLPAFEQWGGDASDAARRANEQQRRDLDKHGNESIAVARAADQAASGIEAVQNRLANLRAKAEKLGMALNPATNSFDRAPGSTINGSQMITALLELQPELNAVLADANAVDQRLTDAIKMATGESPIPDAPHDNRPEIQEALSKPLPQDPQAFNDLWEQLTPEEKEWLYQRDHFVGNSDGMPFDERNGFNVRHLGELEHANKAELDRLRAQHPDWAAGNYPTNKGRSEWKRWKAEWDNANKSQTEYGQVRQALDSSKDGLPRFLGVLDDKGHAAVSINNPDEAKRNATFVPGTGQDVSRLEYSTEKSKAMYEATMSADRSLRPGDVSVTTWMDYDRPMNVFQAGSTSPAHDGAAALEGFQGGMRASHDDMSAGGPSTNTVIGHSYGSTLMGAAGLDGFLDANNVVAVGSPGVLAGHAGDLNLPSDSNVFATRAQNDIIGSVTGLTLGPDPMMSKFGGIPFEASPGKPWPFGLPSVEAHSSYWDNASNPALINMGRIIAGRTDVTPPTFNP</sequence>
<feature type="domain" description="DUF1023" evidence="2">
    <location>
        <begin position="307"/>
        <end position="480"/>
    </location>
</feature>
<protein>
    <recommendedName>
        <fullName evidence="2">DUF1023 domain-containing protein</fullName>
    </recommendedName>
</protein>
<dbReference type="AlphaFoldDB" id="A0A6N4UQJ3"/>
<evidence type="ECO:0000313" key="4">
    <source>
        <dbReference type="Proteomes" id="UP000466906"/>
    </source>
</evidence>
<evidence type="ECO:0000256" key="1">
    <source>
        <dbReference type="SAM" id="Coils"/>
    </source>
</evidence>
<proteinExistence type="predicted"/>
<feature type="coiled-coil region" evidence="1">
    <location>
        <begin position="79"/>
        <end position="106"/>
    </location>
</feature>
<reference evidence="3 4" key="1">
    <citation type="journal article" date="2019" name="Emerg. Microbes Infect.">
        <title>Comprehensive subspecies identification of 175 nontuberculous mycobacteria species based on 7547 genomic profiles.</title>
        <authorList>
            <person name="Matsumoto Y."/>
            <person name="Kinjo T."/>
            <person name="Motooka D."/>
            <person name="Nabeya D."/>
            <person name="Jung N."/>
            <person name="Uechi K."/>
            <person name="Horii T."/>
            <person name="Iida T."/>
            <person name="Fujita J."/>
            <person name="Nakamura S."/>
        </authorList>
    </citation>
    <scope>NUCLEOTIDE SEQUENCE [LARGE SCALE GENOMIC DNA]</scope>
    <source>
        <strain evidence="3 4">JCM 12272</strain>
    </source>
</reference>
<keyword evidence="4" id="KW-1185">Reference proteome</keyword>
<dbReference type="KEGG" id="malv:MALV_08170"/>
<gene>
    <name evidence="3" type="ORF">MALV_08170</name>
</gene>
<dbReference type="RefSeq" id="WP_163661297.1">
    <property type="nucleotide sequence ID" value="NZ_AP022565.1"/>
</dbReference>